<feature type="compositionally biased region" description="Basic and acidic residues" evidence="1">
    <location>
        <begin position="102"/>
        <end position="112"/>
    </location>
</feature>
<feature type="region of interest" description="Disordered" evidence="1">
    <location>
        <begin position="493"/>
        <end position="524"/>
    </location>
</feature>
<evidence type="ECO:0000313" key="3">
    <source>
        <dbReference type="Proteomes" id="UP001521116"/>
    </source>
</evidence>
<evidence type="ECO:0000256" key="1">
    <source>
        <dbReference type="SAM" id="MobiDB-lite"/>
    </source>
</evidence>
<feature type="region of interest" description="Disordered" evidence="1">
    <location>
        <begin position="85"/>
        <end position="116"/>
    </location>
</feature>
<feature type="compositionally biased region" description="Basic and acidic residues" evidence="1">
    <location>
        <begin position="153"/>
        <end position="167"/>
    </location>
</feature>
<feature type="region of interest" description="Disordered" evidence="1">
    <location>
        <begin position="927"/>
        <end position="950"/>
    </location>
</feature>
<feature type="region of interest" description="Disordered" evidence="1">
    <location>
        <begin position="971"/>
        <end position="1002"/>
    </location>
</feature>
<sequence length="1031" mass="114774">MLAHSINRGVSKNALARPNFPSVVSRGVANWGRRRWPRWRDDVADEEFKQLQLKMDAFHKQIEANPYETLFGRSNEMLRGILRTPLEPESPRKTVPISTDPAETKPRDDKAGHQQGAIELTFDPISGRMIPKYGSSTSSALEESSIHYSQTHVDPRDDALKAFDKKQTSTPTQSRDWLVQEGFTASSTPTTKPAASERNEQEQLQDSLAKYDQRMREQPQTPPAPPSEWLVQEEHSRSAPRRPKLPENDIDLLTAADVRARMGIRRNPSKETAEQKQDKRAQLEQDFGKVQEWDLSSEFQETLARRKEVDAIFERRMRLEAEYAAAEQADHTRASEQKLSDILETSVSRNARKHLDDGYSRAPTGLQTSFAREKASGRDLATDIQARTEPVQYDDGYSREPMGLETSFEKEQASGRSLADEIQAKTDPKNHIVDDGYSREPMGLETSFERERASGRSLADEIKAKTDPKEYIFDDGYSREPTGLETSYQRELESGRSLEEEIQSRDNAHLTPLDDGYSREPTGLQSSYARELAAVSSGEKKSLEEELRQMSVGAASYSDVCPLTASESSTGSSAAKLATAAPRSVEQRRRQGAAPDEVKDWYGYSLKPLGLQTSYEREIEACKKGQRKSLEEELQDQSLGAAYGDSEFDELGFSRKPTGLETSFQREVDAHTNGKRKSLEEELAVPVDGGAVETMSTKEEVAKLKAAREQRLHDIALIREVRDIYEKYYGKITTTHRQAKDTSTVGEAVTTVDAENEGRVDEDVHQSLSAYEEKNNGAYNFKPDNLDAELVAQNLSASSQQNESASKPSTEQKPVFPTASEAGSDNTIAGLPKAEEPSSFTASTKPRVYKLLAFDRTTQSVTTSQTSSTVYSSSEHPIPLSVALSNLAQPAKFISQLHSLQREGFEPVASTANLLVLRLRDDKAMKENTRRGPRPNPVDGTTIPLPPTPTMSPTGYINLDPVMENPAAMRRSFPRHKDDRKVRKTEPVFSGERSRKDGSKGQSVKTVLTTLIWATAACYVAGVAGEVAKGY</sequence>
<feature type="compositionally biased region" description="Basic and acidic residues" evidence="1">
    <location>
        <begin position="268"/>
        <end position="282"/>
    </location>
</feature>
<feature type="compositionally biased region" description="Low complexity" evidence="1">
    <location>
        <begin position="184"/>
        <end position="194"/>
    </location>
</feature>
<organism evidence="2 3">
    <name type="scientific">Neofusicoccum ribis</name>
    <dbReference type="NCBI Taxonomy" id="45134"/>
    <lineage>
        <taxon>Eukaryota</taxon>
        <taxon>Fungi</taxon>
        <taxon>Dikarya</taxon>
        <taxon>Ascomycota</taxon>
        <taxon>Pezizomycotina</taxon>
        <taxon>Dothideomycetes</taxon>
        <taxon>Dothideomycetes incertae sedis</taxon>
        <taxon>Botryosphaeriales</taxon>
        <taxon>Botryosphaeriaceae</taxon>
        <taxon>Neofusicoccum</taxon>
    </lineage>
</organism>
<name>A0ABR3SIL6_9PEZI</name>
<feature type="compositionally biased region" description="Basic and acidic residues" evidence="1">
    <location>
        <begin position="975"/>
        <end position="999"/>
    </location>
</feature>
<comment type="caution">
    <text evidence="2">The sequence shown here is derived from an EMBL/GenBank/DDBJ whole genome shotgun (WGS) entry which is preliminary data.</text>
</comment>
<feature type="region of interest" description="Disordered" evidence="1">
    <location>
        <begin position="796"/>
        <end position="842"/>
    </location>
</feature>
<feature type="compositionally biased region" description="Low complexity" evidence="1">
    <location>
        <begin position="566"/>
        <end position="575"/>
    </location>
</feature>
<evidence type="ECO:0000313" key="2">
    <source>
        <dbReference type="EMBL" id="KAL1621303.1"/>
    </source>
</evidence>
<feature type="compositionally biased region" description="Polar residues" evidence="1">
    <location>
        <begin position="796"/>
        <end position="812"/>
    </location>
</feature>
<protein>
    <submittedName>
        <fullName evidence="2">Uncharacterized protein</fullName>
    </submittedName>
</protein>
<feature type="region of interest" description="Disordered" evidence="1">
    <location>
        <begin position="129"/>
        <end position="282"/>
    </location>
</feature>
<proteinExistence type="predicted"/>
<dbReference type="Proteomes" id="UP001521116">
    <property type="component" value="Unassembled WGS sequence"/>
</dbReference>
<gene>
    <name evidence="2" type="ORF">SLS56_009297</name>
</gene>
<feature type="region of interest" description="Disordered" evidence="1">
    <location>
        <begin position="566"/>
        <end position="596"/>
    </location>
</feature>
<feature type="compositionally biased region" description="Basic and acidic residues" evidence="1">
    <location>
        <begin position="493"/>
        <end position="508"/>
    </location>
</feature>
<keyword evidence="3" id="KW-1185">Reference proteome</keyword>
<accession>A0ABR3SIL6</accession>
<dbReference type="EMBL" id="JAJVDC020000154">
    <property type="protein sequence ID" value="KAL1621303.1"/>
    <property type="molecule type" value="Genomic_DNA"/>
</dbReference>
<reference evidence="2 3" key="1">
    <citation type="submission" date="2024-02" db="EMBL/GenBank/DDBJ databases">
        <title>De novo assembly and annotation of 12 fungi associated with fruit tree decline syndrome in Ontario, Canada.</title>
        <authorList>
            <person name="Sulman M."/>
            <person name="Ellouze W."/>
            <person name="Ilyukhin E."/>
        </authorList>
    </citation>
    <scope>NUCLEOTIDE SEQUENCE [LARGE SCALE GENOMIC DNA]</scope>
    <source>
        <strain evidence="2 3">M1-105</strain>
    </source>
</reference>